<dbReference type="STRING" id="947033.Lste_1454"/>
<evidence type="ECO:0000256" key="3">
    <source>
        <dbReference type="ARBA" id="ARBA00022801"/>
    </source>
</evidence>
<evidence type="ECO:0000256" key="4">
    <source>
        <dbReference type="ARBA" id="ARBA00022807"/>
    </source>
</evidence>
<feature type="domain" description="SH3b2-type SH3" evidence="7">
    <location>
        <begin position="237"/>
        <end position="283"/>
    </location>
</feature>
<dbReference type="PIRSF" id="PIRSF019015">
    <property type="entry name" value="P60_peptidase_YkfC"/>
    <property type="match status" value="1"/>
</dbReference>
<comment type="similarity">
    <text evidence="1">Belongs to the peptidase C40 family.</text>
</comment>
<dbReference type="InterPro" id="IPR027017">
    <property type="entry name" value="P60_peptidase_YkfC"/>
</dbReference>
<dbReference type="OrthoDB" id="9808890at2"/>
<dbReference type="GO" id="GO:0008234">
    <property type="term" value="F:cysteine-type peptidase activity"/>
    <property type="evidence" value="ECO:0007669"/>
    <property type="project" value="UniProtKB-KW"/>
</dbReference>
<dbReference type="EMBL" id="LNYY01000019">
    <property type="protein sequence ID" value="KTD68296.1"/>
    <property type="molecule type" value="Genomic_DNA"/>
</dbReference>
<protein>
    <submittedName>
        <fullName evidence="8">SH3 domain of the SH3b1 type</fullName>
    </submittedName>
</protein>
<reference evidence="8 9" key="1">
    <citation type="submission" date="2015-11" db="EMBL/GenBank/DDBJ databases">
        <title>Genomic analysis of 38 Legionella species identifies large and diverse effector repertoires.</title>
        <authorList>
            <person name="Burstein D."/>
            <person name="Amaro F."/>
            <person name="Zusman T."/>
            <person name="Lifshitz Z."/>
            <person name="Cohen O."/>
            <person name="Gilbert J.A."/>
            <person name="Pupko T."/>
            <person name="Shuman H.A."/>
            <person name="Segal G."/>
        </authorList>
    </citation>
    <scope>NUCLEOTIDE SEQUENCE [LARGE SCALE GENOMIC DNA]</scope>
    <source>
        <strain evidence="8 9">IMVS3376</strain>
    </source>
</reference>
<evidence type="ECO:0000259" key="7">
    <source>
        <dbReference type="Pfam" id="PF12914"/>
    </source>
</evidence>
<keyword evidence="9" id="KW-1185">Reference proteome</keyword>
<dbReference type="Pfam" id="PF12913">
    <property type="entry name" value="SH3_6"/>
    <property type="match status" value="1"/>
</dbReference>
<name>A0A0W0ZGY1_9GAMM</name>
<dbReference type="RefSeq" id="WP_083503932.1">
    <property type="nucleotide sequence ID" value="NZ_LNYY01000019.1"/>
</dbReference>
<evidence type="ECO:0000256" key="1">
    <source>
        <dbReference type="ARBA" id="ARBA00007074"/>
    </source>
</evidence>
<sequence>MRFGLVTLKYMSRRFLLLGIFFLSAACATEVPIYDFSIKPYSQNINDYLPSDSDDYELPLLKPEYQAAQLLQFYNHYYADSPEGLSPWSERMVVATLPTVKKIELEILKEYDNQNKANEERHYAENFKEHDALWLNRIQRNMDLPAIETLAFNEKNKAIAVNNTFARALPEHAPDFYHFTIPGQGFPFDNLQESVIWAGTPLYVFTMSQDKSWSLVLTPDAYFAWVKSSDIAYASTQFIEQWKNAAKKGLVAITETETSVMNQHHHFELTGYIGAVFPFVGRDDNDISILIPVKNEHHQAVTQIGVVSSHSASVMPLEASKKNMAKILKQLQNRPYGWGGAFFFNDCSQELKSLFTPFGIWLPRNSAQQAKISSGVDLTKNTVDERIRTLKTQGHPLMTLIYIGGHVMLYLGNRSINHEEAAMTYQNIWGLSPASRDKRYVIGQALFFPLLKYYPENPDISSLANKSYFKMIYLDELNTKDPTPEAFSHTFMKPASPNLSF</sequence>
<evidence type="ECO:0000313" key="8">
    <source>
        <dbReference type="EMBL" id="KTD68296.1"/>
    </source>
</evidence>
<dbReference type="GO" id="GO:0006508">
    <property type="term" value="P:proteolysis"/>
    <property type="evidence" value="ECO:0007669"/>
    <property type="project" value="UniProtKB-KW"/>
</dbReference>
<dbReference type="InterPro" id="IPR038765">
    <property type="entry name" value="Papain-like_cys_pep_sf"/>
</dbReference>
<dbReference type="PATRIC" id="fig|947033.5.peg.1546"/>
<dbReference type="Pfam" id="PF00877">
    <property type="entry name" value="NLPC_P60"/>
    <property type="match status" value="1"/>
</dbReference>
<dbReference type="Gene3D" id="3.90.1720.10">
    <property type="entry name" value="endopeptidase domain like (from Nostoc punctiforme)"/>
    <property type="match status" value="1"/>
</dbReference>
<dbReference type="InterPro" id="IPR026864">
    <property type="entry name" value="SH3b2-type_SH3"/>
</dbReference>
<organism evidence="8 9">
    <name type="scientific">Legionella steelei</name>
    <dbReference type="NCBI Taxonomy" id="947033"/>
    <lineage>
        <taxon>Bacteria</taxon>
        <taxon>Pseudomonadati</taxon>
        <taxon>Pseudomonadota</taxon>
        <taxon>Gammaproteobacteria</taxon>
        <taxon>Legionellales</taxon>
        <taxon>Legionellaceae</taxon>
        <taxon>Legionella</taxon>
    </lineage>
</organism>
<evidence type="ECO:0000256" key="2">
    <source>
        <dbReference type="ARBA" id="ARBA00022670"/>
    </source>
</evidence>
<comment type="caution">
    <text evidence="8">The sequence shown here is derived from an EMBL/GenBank/DDBJ whole genome shotgun (WGS) entry which is preliminary data.</text>
</comment>
<accession>A0A0W0ZGY1</accession>
<evidence type="ECO:0000259" key="5">
    <source>
        <dbReference type="Pfam" id="PF00877"/>
    </source>
</evidence>
<dbReference type="Proteomes" id="UP000054926">
    <property type="component" value="Unassembled WGS sequence"/>
</dbReference>
<dbReference type="Pfam" id="PF12914">
    <property type="entry name" value="SH3_7"/>
    <property type="match status" value="1"/>
</dbReference>
<gene>
    <name evidence="8" type="ORF">Lste_1454</name>
</gene>
<dbReference type="PROSITE" id="PS51257">
    <property type="entry name" value="PROKAR_LIPOPROTEIN"/>
    <property type="match status" value="1"/>
</dbReference>
<dbReference type="InterPro" id="IPR039439">
    <property type="entry name" value="SH3b1_dom"/>
</dbReference>
<keyword evidence="3" id="KW-0378">Hydrolase</keyword>
<feature type="domain" description="NlpC/P60" evidence="5">
    <location>
        <begin position="334"/>
        <end position="420"/>
    </location>
</feature>
<dbReference type="SUPFAM" id="SSF54001">
    <property type="entry name" value="Cysteine proteinases"/>
    <property type="match status" value="1"/>
</dbReference>
<dbReference type="InterPro" id="IPR000064">
    <property type="entry name" value="NLP_P60_dom"/>
</dbReference>
<feature type="domain" description="SH3b1" evidence="6">
    <location>
        <begin position="175"/>
        <end position="227"/>
    </location>
</feature>
<evidence type="ECO:0000259" key="6">
    <source>
        <dbReference type="Pfam" id="PF12913"/>
    </source>
</evidence>
<dbReference type="AlphaFoldDB" id="A0A0W0ZGY1"/>
<keyword evidence="2" id="KW-0645">Protease</keyword>
<evidence type="ECO:0000313" key="9">
    <source>
        <dbReference type="Proteomes" id="UP000054926"/>
    </source>
</evidence>
<keyword evidence="4" id="KW-0788">Thiol protease</keyword>
<proteinExistence type="inferred from homology"/>